<accession>A0ACC1B1I6</accession>
<gene>
    <name evidence="1" type="ORF">Patl1_24818</name>
</gene>
<reference evidence="2" key="1">
    <citation type="journal article" date="2023" name="G3 (Bethesda)">
        <title>Genome assembly and association tests identify interacting loci associated with vigor, precocity, and sex in interspecific pistachio rootstocks.</title>
        <authorList>
            <person name="Palmer W."/>
            <person name="Jacygrad E."/>
            <person name="Sagayaradj S."/>
            <person name="Cavanaugh K."/>
            <person name="Han R."/>
            <person name="Bertier L."/>
            <person name="Beede B."/>
            <person name="Kafkas S."/>
            <person name="Golino D."/>
            <person name="Preece J."/>
            <person name="Michelmore R."/>
        </authorList>
    </citation>
    <scope>NUCLEOTIDE SEQUENCE [LARGE SCALE GENOMIC DNA]</scope>
</reference>
<dbReference type="Proteomes" id="UP001164250">
    <property type="component" value="Chromosome 7"/>
</dbReference>
<organism evidence="1 2">
    <name type="scientific">Pistacia atlantica</name>
    <dbReference type="NCBI Taxonomy" id="434234"/>
    <lineage>
        <taxon>Eukaryota</taxon>
        <taxon>Viridiplantae</taxon>
        <taxon>Streptophyta</taxon>
        <taxon>Embryophyta</taxon>
        <taxon>Tracheophyta</taxon>
        <taxon>Spermatophyta</taxon>
        <taxon>Magnoliopsida</taxon>
        <taxon>eudicotyledons</taxon>
        <taxon>Gunneridae</taxon>
        <taxon>Pentapetalae</taxon>
        <taxon>rosids</taxon>
        <taxon>malvids</taxon>
        <taxon>Sapindales</taxon>
        <taxon>Anacardiaceae</taxon>
        <taxon>Pistacia</taxon>
    </lineage>
</organism>
<evidence type="ECO:0000313" key="1">
    <source>
        <dbReference type="EMBL" id="KAJ0092757.1"/>
    </source>
</evidence>
<comment type="caution">
    <text evidence="1">The sequence shown here is derived from an EMBL/GenBank/DDBJ whole genome shotgun (WGS) entry which is preliminary data.</text>
</comment>
<keyword evidence="2" id="KW-1185">Reference proteome</keyword>
<proteinExistence type="predicted"/>
<protein>
    <submittedName>
        <fullName evidence="1">Uncharacterized protein</fullName>
    </submittedName>
</protein>
<name>A0ACC1B1I6_9ROSI</name>
<sequence>MVVASATPKRSEKLQSVELPIIDLSGERSEISKLIVKACEDYGFFKVINHGVHQDIIDRIEEESFNFFSKPVTEKQQAGPANPFGYGCKNIGFNGDMGEVEYLLLHNNPLSIAQASKSISNDPTKFRSAVSCYIKAVRDLACEILDLMAEGLWVHDTSLFSNLIRDVDNDSLFRINHYPSLVLCKDNIRDTKIGFGEHSDPQIITVLRSNNVDGLQISLYDGVWIPVSPDPTAFCVNVGDVLQVGYDKWEVCEREAQSTEQLVSIKNVDGLFWSTATSCKDNSSPGNGHTRRAFPI</sequence>
<dbReference type="EMBL" id="CM047903">
    <property type="protein sequence ID" value="KAJ0092757.1"/>
    <property type="molecule type" value="Genomic_DNA"/>
</dbReference>
<evidence type="ECO:0000313" key="2">
    <source>
        <dbReference type="Proteomes" id="UP001164250"/>
    </source>
</evidence>